<dbReference type="CDD" id="cd06261">
    <property type="entry name" value="TM_PBP2"/>
    <property type="match status" value="1"/>
</dbReference>
<keyword evidence="3" id="KW-1003">Cell membrane</keyword>
<dbReference type="PANTHER" id="PTHR43744:SF12">
    <property type="entry name" value="ABC TRANSPORTER PERMEASE PROTEIN MG189-RELATED"/>
    <property type="match status" value="1"/>
</dbReference>
<keyword evidence="2 7" id="KW-0813">Transport</keyword>
<reference evidence="9 10" key="1">
    <citation type="submission" date="2015-10" db="EMBL/GenBank/DDBJ databases">
        <title>Metagenome-Assembled Genomes uncover a global brackish microbiome.</title>
        <authorList>
            <person name="Hugerth L.W."/>
            <person name="Larsson J."/>
            <person name="Alneberg J."/>
            <person name="Lindh M.V."/>
            <person name="Legrand C."/>
            <person name="Pinhassi J."/>
            <person name="Andersson A.F."/>
        </authorList>
    </citation>
    <scope>NUCLEOTIDE SEQUENCE [LARGE SCALE GENOMIC DNA]</scope>
    <source>
        <strain evidence="9">BACL15 MAG-120619-bin91</strain>
    </source>
</reference>
<feature type="transmembrane region" description="Helical" evidence="7">
    <location>
        <begin position="133"/>
        <end position="156"/>
    </location>
</feature>
<sequence length="271" mass="29995">MMYKVIRGFLLIAFVLIILVPSAIVVTGAFKTDFEIYTKPLSLPSTWNLDNFRTLFVESNIATPFMNSVIVSVFSVFFTLLLASLASYSVARLMNVTGKVLFLLFSLGLAIPGQVNIIPIFHLFVNLGLNNSLFGLILVNIALTLPISIFILSAFFKDLPKEMFECAGMDGAGQFRIYRSIALPLSKPALGATGIFLFVICWNDLLYPLMLITEATKKTLPLVLIDYKGEYFSSFNMQFTAILVASLPMIIMYLFMQRSFQAGLTAGAVKG</sequence>
<dbReference type="InterPro" id="IPR000515">
    <property type="entry name" value="MetI-like"/>
</dbReference>
<gene>
    <name evidence="9" type="ORF">ABR54_01765</name>
</gene>
<dbReference type="PANTHER" id="PTHR43744">
    <property type="entry name" value="ABC TRANSPORTER PERMEASE PROTEIN MG189-RELATED-RELATED"/>
    <property type="match status" value="1"/>
</dbReference>
<evidence type="ECO:0000256" key="2">
    <source>
        <dbReference type="ARBA" id="ARBA00022448"/>
    </source>
</evidence>
<dbReference type="Pfam" id="PF00528">
    <property type="entry name" value="BPD_transp_1"/>
    <property type="match status" value="1"/>
</dbReference>
<feature type="transmembrane region" description="Helical" evidence="7">
    <location>
        <begin position="100"/>
        <end position="121"/>
    </location>
</feature>
<name>A0A0R2PEE7_9ACTN</name>
<keyword evidence="6 7" id="KW-0472">Membrane</keyword>
<evidence type="ECO:0000256" key="6">
    <source>
        <dbReference type="ARBA" id="ARBA00023136"/>
    </source>
</evidence>
<accession>A0A0R2PEE7</accession>
<evidence type="ECO:0000313" key="10">
    <source>
        <dbReference type="Proteomes" id="UP000053274"/>
    </source>
</evidence>
<dbReference type="InterPro" id="IPR035906">
    <property type="entry name" value="MetI-like_sf"/>
</dbReference>
<dbReference type="Gene3D" id="1.10.3720.10">
    <property type="entry name" value="MetI-like"/>
    <property type="match status" value="1"/>
</dbReference>
<comment type="subcellular location">
    <subcellularLocation>
        <location evidence="1 7">Cell membrane</location>
        <topology evidence="1 7">Multi-pass membrane protein</topology>
    </subcellularLocation>
</comment>
<comment type="caution">
    <text evidence="9">The sequence shown here is derived from an EMBL/GenBank/DDBJ whole genome shotgun (WGS) entry which is preliminary data.</text>
</comment>
<keyword evidence="5 7" id="KW-1133">Transmembrane helix</keyword>
<dbReference type="GO" id="GO:0005886">
    <property type="term" value="C:plasma membrane"/>
    <property type="evidence" value="ECO:0007669"/>
    <property type="project" value="UniProtKB-SubCell"/>
</dbReference>
<feature type="transmembrane region" description="Helical" evidence="7">
    <location>
        <begin position="65"/>
        <end position="88"/>
    </location>
</feature>
<evidence type="ECO:0000313" key="9">
    <source>
        <dbReference type="EMBL" id="KRO36262.1"/>
    </source>
</evidence>
<evidence type="ECO:0000259" key="8">
    <source>
        <dbReference type="PROSITE" id="PS50928"/>
    </source>
</evidence>
<dbReference type="Proteomes" id="UP000053274">
    <property type="component" value="Unassembled WGS sequence"/>
</dbReference>
<proteinExistence type="inferred from homology"/>
<protein>
    <submittedName>
        <fullName evidence="9">ABC transporter permease</fullName>
    </submittedName>
</protein>
<feature type="domain" description="ABC transmembrane type-1" evidence="8">
    <location>
        <begin position="65"/>
        <end position="256"/>
    </location>
</feature>
<feature type="transmembrane region" description="Helical" evidence="7">
    <location>
        <begin position="231"/>
        <end position="255"/>
    </location>
</feature>
<keyword evidence="4 7" id="KW-0812">Transmembrane</keyword>
<dbReference type="GO" id="GO:0055085">
    <property type="term" value="P:transmembrane transport"/>
    <property type="evidence" value="ECO:0007669"/>
    <property type="project" value="InterPro"/>
</dbReference>
<comment type="similarity">
    <text evidence="7">Belongs to the binding-protein-dependent transport system permease family.</text>
</comment>
<dbReference type="AlphaFoldDB" id="A0A0R2PEE7"/>
<evidence type="ECO:0000256" key="5">
    <source>
        <dbReference type="ARBA" id="ARBA00022989"/>
    </source>
</evidence>
<evidence type="ECO:0000256" key="3">
    <source>
        <dbReference type="ARBA" id="ARBA00022475"/>
    </source>
</evidence>
<dbReference type="PROSITE" id="PS50928">
    <property type="entry name" value="ABC_TM1"/>
    <property type="match status" value="1"/>
</dbReference>
<dbReference type="SUPFAM" id="SSF161098">
    <property type="entry name" value="MetI-like"/>
    <property type="match status" value="1"/>
</dbReference>
<evidence type="ECO:0000256" key="4">
    <source>
        <dbReference type="ARBA" id="ARBA00022692"/>
    </source>
</evidence>
<dbReference type="EMBL" id="LIAM01000018">
    <property type="protein sequence ID" value="KRO36262.1"/>
    <property type="molecule type" value="Genomic_DNA"/>
</dbReference>
<organism evidence="9 10">
    <name type="scientific">Actinobacteria bacterium BACL15 MAG-120619-bin91</name>
    <dbReference type="NCBI Taxonomy" id="1655562"/>
    <lineage>
        <taxon>Bacteria</taxon>
        <taxon>Bacillati</taxon>
        <taxon>Actinomycetota</taxon>
        <taxon>Actinomycetes</taxon>
        <taxon>Actinomycetes incertae sedis</taxon>
        <taxon>ac1 cluster</taxon>
    </lineage>
</organism>
<evidence type="ECO:0000256" key="1">
    <source>
        <dbReference type="ARBA" id="ARBA00004651"/>
    </source>
</evidence>
<evidence type="ECO:0000256" key="7">
    <source>
        <dbReference type="RuleBase" id="RU363032"/>
    </source>
</evidence>